<accession>A0A1Q9C7J9</accession>
<keyword evidence="2" id="KW-1185">Reference proteome</keyword>
<gene>
    <name evidence="1" type="ORF">AK812_SmicGene40879</name>
</gene>
<evidence type="ECO:0000313" key="2">
    <source>
        <dbReference type="Proteomes" id="UP000186817"/>
    </source>
</evidence>
<dbReference type="Proteomes" id="UP000186817">
    <property type="component" value="Unassembled WGS sequence"/>
</dbReference>
<protein>
    <submittedName>
        <fullName evidence="1">Uncharacterized protein</fullName>
    </submittedName>
</protein>
<dbReference type="EMBL" id="LSRX01001547">
    <property type="protein sequence ID" value="OLP78896.1"/>
    <property type="molecule type" value="Genomic_DNA"/>
</dbReference>
<proteinExistence type="predicted"/>
<name>A0A1Q9C7J9_SYMMI</name>
<sequence length="221" mass="24150">MQKMPACYVHEKKHQIYKHSPCDQYEGALGRPSCAMELKNTCRILGAVACAPDRAVAPRSASLGVARRRSALGGLGVTRLTQRFGGTKAALKVSGRLREELRPVFDRMLRRKDSIIPDLAIRMTVLLAEDTGWSAEVKVGLGFSLWPPLSWVVLTGGARAGGARAAKLAVKKDLAQKKMEEEVRKDQALSMKAVAENALHAAKTHALYFQRVGIITSTLFI</sequence>
<evidence type="ECO:0000313" key="1">
    <source>
        <dbReference type="EMBL" id="OLP78896.1"/>
    </source>
</evidence>
<organism evidence="1 2">
    <name type="scientific">Symbiodinium microadriaticum</name>
    <name type="common">Dinoflagellate</name>
    <name type="synonym">Zooxanthella microadriatica</name>
    <dbReference type="NCBI Taxonomy" id="2951"/>
    <lineage>
        <taxon>Eukaryota</taxon>
        <taxon>Sar</taxon>
        <taxon>Alveolata</taxon>
        <taxon>Dinophyceae</taxon>
        <taxon>Suessiales</taxon>
        <taxon>Symbiodiniaceae</taxon>
        <taxon>Symbiodinium</taxon>
    </lineage>
</organism>
<reference evidence="1 2" key="1">
    <citation type="submission" date="2016-02" db="EMBL/GenBank/DDBJ databases">
        <title>Genome analysis of coral dinoflagellate symbionts highlights evolutionary adaptations to a symbiotic lifestyle.</title>
        <authorList>
            <person name="Aranda M."/>
            <person name="Li Y."/>
            <person name="Liew Y.J."/>
            <person name="Baumgarten S."/>
            <person name="Simakov O."/>
            <person name="Wilson M."/>
            <person name="Piel J."/>
            <person name="Ashoor H."/>
            <person name="Bougouffa S."/>
            <person name="Bajic V.B."/>
            <person name="Ryu T."/>
            <person name="Ravasi T."/>
            <person name="Bayer T."/>
            <person name="Micklem G."/>
            <person name="Kim H."/>
            <person name="Bhak J."/>
            <person name="Lajeunesse T.C."/>
            <person name="Voolstra C.R."/>
        </authorList>
    </citation>
    <scope>NUCLEOTIDE SEQUENCE [LARGE SCALE GENOMIC DNA]</scope>
    <source>
        <strain evidence="1 2">CCMP2467</strain>
    </source>
</reference>
<dbReference type="AlphaFoldDB" id="A0A1Q9C7J9"/>
<comment type="caution">
    <text evidence="1">The sequence shown here is derived from an EMBL/GenBank/DDBJ whole genome shotgun (WGS) entry which is preliminary data.</text>
</comment>